<dbReference type="SMART" id="SM00347">
    <property type="entry name" value="HTH_MARR"/>
    <property type="match status" value="1"/>
</dbReference>
<reference evidence="5 6" key="2">
    <citation type="journal article" date="2011" name="Stand. Genomic Sci.">
        <title>Complete genome sequence of Tolumonas auensis type strain (TA 4).</title>
        <authorList>
            <person name="Chertkov O."/>
            <person name="Copeland A."/>
            <person name="Lucas S."/>
            <person name="Lapidus A."/>
            <person name="Berry K.W."/>
            <person name="Detter J.C."/>
            <person name="Del Rio T.G."/>
            <person name="Hammon N."/>
            <person name="Dalin E."/>
            <person name="Tice H."/>
            <person name="Pitluck S."/>
            <person name="Richardson P."/>
            <person name="Bruce D."/>
            <person name="Goodwin L."/>
            <person name="Han C."/>
            <person name="Tapia R."/>
            <person name="Saunders E."/>
            <person name="Schmutz J."/>
            <person name="Brettin T."/>
            <person name="Larimer F."/>
            <person name="Land M."/>
            <person name="Hauser L."/>
            <person name="Spring S."/>
            <person name="Rohde M."/>
            <person name="Kyrpides N.C."/>
            <person name="Ivanova N."/>
            <person name="Goker M."/>
            <person name="Beller H.R."/>
            <person name="Klenk H.P."/>
            <person name="Woyke T."/>
        </authorList>
    </citation>
    <scope>NUCLEOTIDE SEQUENCE [LARGE SCALE GENOMIC DNA]</scope>
    <source>
        <strain evidence="6">DSM 9187 / TA4</strain>
    </source>
</reference>
<dbReference type="RefSeq" id="WP_015878825.1">
    <property type="nucleotide sequence ID" value="NC_012691.1"/>
</dbReference>
<dbReference type="KEGG" id="tau:Tola_1744"/>
<gene>
    <name evidence="5" type="ordered locus">Tola_1744</name>
</gene>
<evidence type="ECO:0000313" key="6">
    <source>
        <dbReference type="Proteomes" id="UP000009073"/>
    </source>
</evidence>
<dbReference type="InterPro" id="IPR023187">
    <property type="entry name" value="Tscrpt_reg_MarR-type_CS"/>
</dbReference>
<dbReference type="SUPFAM" id="SSF46785">
    <property type="entry name" value="Winged helix' DNA-binding domain"/>
    <property type="match status" value="1"/>
</dbReference>
<dbReference type="Pfam" id="PF01047">
    <property type="entry name" value="MarR"/>
    <property type="match status" value="1"/>
</dbReference>
<keyword evidence="3" id="KW-0804">Transcription</keyword>
<keyword evidence="6" id="KW-1185">Reference proteome</keyword>
<evidence type="ECO:0000259" key="4">
    <source>
        <dbReference type="PROSITE" id="PS50995"/>
    </source>
</evidence>
<dbReference type="EMBL" id="CP001616">
    <property type="protein sequence ID" value="ACQ93354.1"/>
    <property type="molecule type" value="Genomic_DNA"/>
</dbReference>
<dbReference type="PANTHER" id="PTHR42756">
    <property type="entry name" value="TRANSCRIPTIONAL REGULATOR, MARR"/>
    <property type="match status" value="1"/>
</dbReference>
<dbReference type="PROSITE" id="PS50995">
    <property type="entry name" value="HTH_MARR_2"/>
    <property type="match status" value="1"/>
</dbReference>
<evidence type="ECO:0000256" key="3">
    <source>
        <dbReference type="ARBA" id="ARBA00023163"/>
    </source>
</evidence>
<dbReference type="eggNOG" id="COG1846">
    <property type="taxonomic scope" value="Bacteria"/>
</dbReference>
<dbReference type="InterPro" id="IPR036390">
    <property type="entry name" value="WH_DNA-bd_sf"/>
</dbReference>
<dbReference type="PANTHER" id="PTHR42756:SF1">
    <property type="entry name" value="TRANSCRIPTIONAL REPRESSOR OF EMRAB OPERON"/>
    <property type="match status" value="1"/>
</dbReference>
<dbReference type="HOGENOM" id="CLU_083287_18_5_6"/>
<name>C4LFI7_TOLAT</name>
<evidence type="ECO:0000256" key="2">
    <source>
        <dbReference type="ARBA" id="ARBA00023125"/>
    </source>
</evidence>
<keyword evidence="2" id="KW-0238">DNA-binding</keyword>
<accession>C4LFI7</accession>
<sequence length="167" mass="18771">MSKQESGKMEPLAESLGFLLGHTNLLKDRLLDKHLEPEDITAGQAKALFNIYRFNKNRPSDIGKSLGVDNSAITRMLDRLEKKELIKRYPAPEDRRAQLIELTDKGNETIERAMPLAKDAIAELTHALTEEEKSQLKHCLRKILASSGCAFAKEHYSVPDPSSESQE</sequence>
<dbReference type="PRINTS" id="PR00598">
    <property type="entry name" value="HTHMARR"/>
</dbReference>
<dbReference type="AlphaFoldDB" id="C4LFI7"/>
<reference evidence="6" key="1">
    <citation type="submission" date="2009-05" db="EMBL/GenBank/DDBJ databases">
        <title>Complete sequence of Tolumonas auensis DSM 9187.</title>
        <authorList>
            <consortium name="US DOE Joint Genome Institute"/>
            <person name="Lucas S."/>
            <person name="Copeland A."/>
            <person name="Lapidus A."/>
            <person name="Glavina del Rio T."/>
            <person name="Tice H."/>
            <person name="Bruce D."/>
            <person name="Goodwin L."/>
            <person name="Pitluck S."/>
            <person name="Chertkov O."/>
            <person name="Brettin T."/>
            <person name="Detter J.C."/>
            <person name="Han C."/>
            <person name="Larimer F."/>
            <person name="Land M."/>
            <person name="Hauser L."/>
            <person name="Kyrpides N."/>
            <person name="Mikhailova N."/>
            <person name="Spring S."/>
            <person name="Beller H."/>
        </authorList>
    </citation>
    <scope>NUCLEOTIDE SEQUENCE [LARGE SCALE GENOMIC DNA]</scope>
    <source>
        <strain evidence="6">DSM 9187 / TA4</strain>
    </source>
</reference>
<feature type="domain" description="HTH marR-type" evidence="4">
    <location>
        <begin position="13"/>
        <end position="145"/>
    </location>
</feature>
<organism evidence="5 6">
    <name type="scientific">Tolumonas auensis (strain DSM 9187 / NBRC 110442 / TA 4)</name>
    <dbReference type="NCBI Taxonomy" id="595494"/>
    <lineage>
        <taxon>Bacteria</taxon>
        <taxon>Pseudomonadati</taxon>
        <taxon>Pseudomonadota</taxon>
        <taxon>Gammaproteobacteria</taxon>
        <taxon>Aeromonadales</taxon>
        <taxon>Aeromonadaceae</taxon>
        <taxon>Tolumonas</taxon>
    </lineage>
</organism>
<evidence type="ECO:0000256" key="1">
    <source>
        <dbReference type="ARBA" id="ARBA00023015"/>
    </source>
</evidence>
<evidence type="ECO:0000313" key="5">
    <source>
        <dbReference type="EMBL" id="ACQ93354.1"/>
    </source>
</evidence>
<dbReference type="PROSITE" id="PS01117">
    <property type="entry name" value="HTH_MARR_1"/>
    <property type="match status" value="1"/>
</dbReference>
<proteinExistence type="predicted"/>
<keyword evidence="1" id="KW-0805">Transcription regulation</keyword>
<dbReference type="InterPro" id="IPR000835">
    <property type="entry name" value="HTH_MarR-typ"/>
</dbReference>
<dbReference type="GO" id="GO:0003677">
    <property type="term" value="F:DNA binding"/>
    <property type="evidence" value="ECO:0007669"/>
    <property type="project" value="UniProtKB-KW"/>
</dbReference>
<dbReference type="OrthoDB" id="8906692at2"/>
<dbReference type="STRING" id="595494.Tola_1744"/>
<dbReference type="Gene3D" id="1.10.10.10">
    <property type="entry name" value="Winged helix-like DNA-binding domain superfamily/Winged helix DNA-binding domain"/>
    <property type="match status" value="1"/>
</dbReference>
<dbReference type="GO" id="GO:0003700">
    <property type="term" value="F:DNA-binding transcription factor activity"/>
    <property type="evidence" value="ECO:0007669"/>
    <property type="project" value="InterPro"/>
</dbReference>
<protein>
    <submittedName>
        <fullName evidence="5">Transcriptional regulator, MarR family</fullName>
    </submittedName>
</protein>
<dbReference type="InterPro" id="IPR036388">
    <property type="entry name" value="WH-like_DNA-bd_sf"/>
</dbReference>
<dbReference type="Proteomes" id="UP000009073">
    <property type="component" value="Chromosome"/>
</dbReference>